<keyword evidence="1" id="KW-0812">Transmembrane</keyword>
<name>A0A090T686_9VIBR</name>
<keyword evidence="3" id="KW-1185">Reference proteome</keyword>
<dbReference type="Proteomes" id="UP000029224">
    <property type="component" value="Unassembled WGS sequence"/>
</dbReference>
<organism evidence="2 3">
    <name type="scientific">Vibrio maritimus</name>
    <dbReference type="NCBI Taxonomy" id="990268"/>
    <lineage>
        <taxon>Bacteria</taxon>
        <taxon>Pseudomonadati</taxon>
        <taxon>Pseudomonadota</taxon>
        <taxon>Gammaproteobacteria</taxon>
        <taxon>Vibrionales</taxon>
        <taxon>Vibrionaceae</taxon>
        <taxon>Vibrio</taxon>
    </lineage>
</organism>
<evidence type="ECO:0000256" key="1">
    <source>
        <dbReference type="SAM" id="Phobius"/>
    </source>
</evidence>
<keyword evidence="1" id="KW-0472">Membrane</keyword>
<dbReference type="EMBL" id="BBMT01000004">
    <property type="protein sequence ID" value="GAL34284.1"/>
    <property type="molecule type" value="Genomic_DNA"/>
</dbReference>
<reference evidence="2 3" key="2">
    <citation type="submission" date="2014-09" db="EMBL/GenBank/DDBJ databases">
        <authorList>
            <consortium name="NBRP consortium"/>
            <person name="Sawabe T."/>
            <person name="Meirelles P."/>
            <person name="Nakanishi M."/>
            <person name="Sayaka M."/>
            <person name="Hattori M."/>
            <person name="Ohkuma M."/>
        </authorList>
    </citation>
    <scope>NUCLEOTIDE SEQUENCE [LARGE SCALE GENOMIC DNA]</scope>
    <source>
        <strain evidence="2 3">JCM 19240</strain>
    </source>
</reference>
<dbReference type="SUPFAM" id="SSF103473">
    <property type="entry name" value="MFS general substrate transporter"/>
    <property type="match status" value="1"/>
</dbReference>
<protein>
    <submittedName>
        <fullName evidence="2">Multidrug resistance protein D</fullName>
    </submittedName>
</protein>
<feature type="transmembrane region" description="Helical" evidence="1">
    <location>
        <begin position="183"/>
        <end position="203"/>
    </location>
</feature>
<dbReference type="AlphaFoldDB" id="A0A090T686"/>
<sequence>METLPQERRSKSSAMDNYRFVLADRRFQGYVICLVATFAGVAVFEAAAGVLFGGVLKLSALTVSILFVMPIPGYLLGAGFSSMLAKRYGTQAAFKFGLAAIVLGSVVVLLPGLQGVTDAWTLTFGSTVYFLGAGVLFPAATTGALTPFPNHAGTGGAVLGGMQNLGAGLATLGASVIPASSQLPLGVIMFIMALLAMWGLHIANRDRGHDNSNDAVMV</sequence>
<feature type="transmembrane region" description="Helical" evidence="1">
    <location>
        <begin position="29"/>
        <end position="52"/>
    </location>
</feature>
<gene>
    <name evidence="2" type="ORF">JCM19240_1192</name>
</gene>
<dbReference type="Gene3D" id="1.20.1720.10">
    <property type="entry name" value="Multidrug resistance protein D"/>
    <property type="match status" value="1"/>
</dbReference>
<reference evidence="2 3" key="1">
    <citation type="submission" date="2014-09" db="EMBL/GenBank/DDBJ databases">
        <title>Vibrio maritimus JCM 19240. (C210) whole genome shotgun sequence.</title>
        <authorList>
            <person name="Sawabe T."/>
            <person name="Meirelles P."/>
            <person name="Nakanishi M."/>
            <person name="Sayaka M."/>
            <person name="Hattori M."/>
            <person name="Ohkuma M."/>
        </authorList>
    </citation>
    <scope>NUCLEOTIDE SEQUENCE [LARGE SCALE GENOMIC DNA]</scope>
    <source>
        <strain evidence="2 3">JCM 19240</strain>
    </source>
</reference>
<feature type="transmembrane region" description="Helical" evidence="1">
    <location>
        <begin position="157"/>
        <end position="177"/>
    </location>
</feature>
<accession>A0A090T686</accession>
<dbReference type="InterPro" id="IPR036259">
    <property type="entry name" value="MFS_trans_sf"/>
</dbReference>
<evidence type="ECO:0000313" key="3">
    <source>
        <dbReference type="Proteomes" id="UP000029224"/>
    </source>
</evidence>
<feature type="transmembrane region" description="Helical" evidence="1">
    <location>
        <begin position="92"/>
        <end position="113"/>
    </location>
</feature>
<feature type="transmembrane region" description="Helical" evidence="1">
    <location>
        <begin position="119"/>
        <end position="145"/>
    </location>
</feature>
<keyword evidence="1" id="KW-1133">Transmembrane helix</keyword>
<evidence type="ECO:0000313" key="2">
    <source>
        <dbReference type="EMBL" id="GAL34284.1"/>
    </source>
</evidence>
<proteinExistence type="predicted"/>
<feature type="transmembrane region" description="Helical" evidence="1">
    <location>
        <begin position="58"/>
        <end position="80"/>
    </location>
</feature>
<comment type="caution">
    <text evidence="2">The sequence shown here is derived from an EMBL/GenBank/DDBJ whole genome shotgun (WGS) entry which is preliminary data.</text>
</comment>